<accession>A0AAN4YZS1</accession>
<reference evidence="2" key="1">
    <citation type="submission" date="2022-10" db="EMBL/GenBank/DDBJ databases">
        <title>Genome assembly of Pristionchus species.</title>
        <authorList>
            <person name="Yoshida K."/>
            <person name="Sommer R.J."/>
        </authorList>
    </citation>
    <scope>NUCLEOTIDE SEQUENCE [LARGE SCALE GENOMIC DNA]</scope>
    <source>
        <strain evidence="2">RS5460</strain>
    </source>
</reference>
<sequence>GTEVTTADPSDVDAEAFQRFVSREVFRKLKRDGYSHEAILEFFKFGLDKYPSGKEIEARYVLWLEKWKHSAKETTLAGRQEVLDEATQIFRNAYHATTLLQMLSSSGQLTKDNVHQLKPIFQSLPQYERGLIDNVMAHSAKKLYRKLGFDLGSDNE</sequence>
<evidence type="ECO:0000313" key="1">
    <source>
        <dbReference type="EMBL" id="GMR29846.1"/>
    </source>
</evidence>
<dbReference type="AlphaFoldDB" id="A0AAN4YZS1"/>
<comment type="caution">
    <text evidence="1">The sequence shown here is derived from an EMBL/GenBank/DDBJ whole genome shotgun (WGS) entry which is preliminary data.</text>
</comment>
<proteinExistence type="predicted"/>
<protein>
    <submittedName>
        <fullName evidence="1">Uncharacterized protein</fullName>
    </submittedName>
</protein>
<organism evidence="1 2">
    <name type="scientific">Pristionchus mayeri</name>
    <dbReference type="NCBI Taxonomy" id="1317129"/>
    <lineage>
        <taxon>Eukaryota</taxon>
        <taxon>Metazoa</taxon>
        <taxon>Ecdysozoa</taxon>
        <taxon>Nematoda</taxon>
        <taxon>Chromadorea</taxon>
        <taxon>Rhabditida</taxon>
        <taxon>Rhabditina</taxon>
        <taxon>Diplogasteromorpha</taxon>
        <taxon>Diplogasteroidea</taxon>
        <taxon>Neodiplogasteridae</taxon>
        <taxon>Pristionchus</taxon>
    </lineage>
</organism>
<keyword evidence="2" id="KW-1185">Reference proteome</keyword>
<dbReference type="Proteomes" id="UP001328107">
    <property type="component" value="Unassembled WGS sequence"/>
</dbReference>
<dbReference type="EMBL" id="BTRK01000001">
    <property type="protein sequence ID" value="GMR29846.1"/>
    <property type="molecule type" value="Genomic_DNA"/>
</dbReference>
<evidence type="ECO:0000313" key="2">
    <source>
        <dbReference type="Proteomes" id="UP001328107"/>
    </source>
</evidence>
<feature type="non-terminal residue" evidence="1">
    <location>
        <position position="1"/>
    </location>
</feature>
<gene>
    <name evidence="1" type="ORF">PMAYCL1PPCAC_00041</name>
</gene>
<name>A0AAN4YZS1_9BILA</name>